<feature type="active site" description="Charge relay system" evidence="6">
    <location>
        <position position="267"/>
    </location>
</feature>
<comment type="function">
    <text evidence="7">Serine hydrolase involved in the detoxification of formaldehyde.</text>
</comment>
<dbReference type="GO" id="GO:0052689">
    <property type="term" value="F:carboxylic ester hydrolase activity"/>
    <property type="evidence" value="ECO:0007669"/>
    <property type="project" value="UniProtKB-KW"/>
</dbReference>
<evidence type="ECO:0000256" key="6">
    <source>
        <dbReference type="PIRSR" id="PIRSR614186-1"/>
    </source>
</evidence>
<sequence>MPFKTEQKIRNFGGYLLKLSHDSDAVKGRMNINLYLPPQAENAQHETIPVLFWLSGLTCTPDNCADKGFLQPWAAKKGIAIVYPDTSPRQAKIEGDDDSWDFGTGAGFYVDATKDPWKKEYCMQTYVSKELPQQLFEEFKVLNSKRVSISGHSMGGHGALILFLKNPGKYKSVSAFAPICNPINCPWGQKAFVGYFGSVDQDTWKENDATELLGRYKGKLDVLIDVGTGDKFYKQGQLLPENFDETAAHLGIRGPHYKMRFQEEYDHSYYFVSSFAEDHIEYHSQFLF</sequence>
<comment type="subcellular location">
    <subcellularLocation>
        <location evidence="7">Cytoplasm</location>
    </subcellularLocation>
</comment>
<keyword evidence="7" id="KW-0963">Cytoplasm</keyword>
<comment type="similarity">
    <text evidence="1 7">Belongs to the esterase D family.</text>
</comment>
<name>A0A3N4LXV3_9PEZI</name>
<evidence type="ECO:0000256" key="7">
    <source>
        <dbReference type="RuleBase" id="RU363068"/>
    </source>
</evidence>
<dbReference type="EMBL" id="ML121531">
    <property type="protein sequence ID" value="RPB27724.1"/>
    <property type="molecule type" value="Genomic_DNA"/>
</dbReference>
<dbReference type="InterPro" id="IPR029058">
    <property type="entry name" value="AB_hydrolase_fold"/>
</dbReference>
<dbReference type="AlphaFoldDB" id="A0A3N4LXV3"/>
<protein>
    <recommendedName>
        <fullName evidence="3 7">S-formylglutathione hydrolase</fullName>
        <ecNumber evidence="2 7">3.1.2.12</ecNumber>
    </recommendedName>
</protein>
<evidence type="ECO:0000256" key="2">
    <source>
        <dbReference type="ARBA" id="ARBA00012479"/>
    </source>
</evidence>
<dbReference type="InParanoid" id="A0A3N4LXV3"/>
<dbReference type="GO" id="GO:0046294">
    <property type="term" value="P:formaldehyde catabolic process"/>
    <property type="evidence" value="ECO:0007669"/>
    <property type="project" value="InterPro"/>
</dbReference>
<dbReference type="FunCoup" id="A0A3N4LXV3">
    <property type="interactions" value="674"/>
</dbReference>
<dbReference type="Pfam" id="PF00756">
    <property type="entry name" value="Esterase"/>
    <property type="match status" value="1"/>
</dbReference>
<evidence type="ECO:0000256" key="4">
    <source>
        <dbReference type="ARBA" id="ARBA00022487"/>
    </source>
</evidence>
<feature type="active site" description="Charge relay system" evidence="6">
    <location>
        <position position="153"/>
    </location>
</feature>
<dbReference type="FunFam" id="3.40.50.1820:FF:000002">
    <property type="entry name" value="S-formylglutathione hydrolase"/>
    <property type="match status" value="1"/>
</dbReference>
<dbReference type="GO" id="GO:0005829">
    <property type="term" value="C:cytosol"/>
    <property type="evidence" value="ECO:0007669"/>
    <property type="project" value="TreeGrafter"/>
</dbReference>
<dbReference type="GO" id="GO:0018738">
    <property type="term" value="F:S-formylglutathione hydrolase activity"/>
    <property type="evidence" value="ECO:0007669"/>
    <property type="project" value="UniProtKB-EC"/>
</dbReference>
<comment type="catalytic activity">
    <reaction evidence="7">
        <text>S-formylglutathione + H2O = formate + glutathione + H(+)</text>
        <dbReference type="Rhea" id="RHEA:14961"/>
        <dbReference type="ChEBI" id="CHEBI:15377"/>
        <dbReference type="ChEBI" id="CHEBI:15378"/>
        <dbReference type="ChEBI" id="CHEBI:15740"/>
        <dbReference type="ChEBI" id="CHEBI:57688"/>
        <dbReference type="ChEBI" id="CHEBI:57925"/>
        <dbReference type="EC" id="3.1.2.12"/>
    </reaction>
</comment>
<dbReference type="STRING" id="1051890.A0A3N4LXV3"/>
<dbReference type="Proteomes" id="UP000267821">
    <property type="component" value="Unassembled WGS sequence"/>
</dbReference>
<feature type="active site" description="Charge relay system" evidence="6">
    <location>
        <position position="230"/>
    </location>
</feature>
<dbReference type="SUPFAM" id="SSF53474">
    <property type="entry name" value="alpha/beta-Hydrolases"/>
    <property type="match status" value="1"/>
</dbReference>
<keyword evidence="4 7" id="KW-0719">Serine esterase</keyword>
<accession>A0A3N4LXV3</accession>
<dbReference type="Gene3D" id="3.40.50.1820">
    <property type="entry name" value="alpha/beta hydrolase"/>
    <property type="match status" value="1"/>
</dbReference>
<evidence type="ECO:0000256" key="3">
    <source>
        <dbReference type="ARBA" id="ARBA00016774"/>
    </source>
</evidence>
<keyword evidence="5 7" id="KW-0378">Hydrolase</keyword>
<keyword evidence="9" id="KW-1185">Reference proteome</keyword>
<organism evidence="8 9">
    <name type="scientific">Terfezia boudieri ATCC MYA-4762</name>
    <dbReference type="NCBI Taxonomy" id="1051890"/>
    <lineage>
        <taxon>Eukaryota</taxon>
        <taxon>Fungi</taxon>
        <taxon>Dikarya</taxon>
        <taxon>Ascomycota</taxon>
        <taxon>Pezizomycotina</taxon>
        <taxon>Pezizomycetes</taxon>
        <taxon>Pezizales</taxon>
        <taxon>Pezizaceae</taxon>
        <taxon>Terfezia</taxon>
    </lineage>
</organism>
<reference evidence="8 9" key="1">
    <citation type="journal article" date="2018" name="Nat. Ecol. Evol.">
        <title>Pezizomycetes genomes reveal the molecular basis of ectomycorrhizal truffle lifestyle.</title>
        <authorList>
            <person name="Murat C."/>
            <person name="Payen T."/>
            <person name="Noel B."/>
            <person name="Kuo A."/>
            <person name="Morin E."/>
            <person name="Chen J."/>
            <person name="Kohler A."/>
            <person name="Krizsan K."/>
            <person name="Balestrini R."/>
            <person name="Da Silva C."/>
            <person name="Montanini B."/>
            <person name="Hainaut M."/>
            <person name="Levati E."/>
            <person name="Barry K.W."/>
            <person name="Belfiori B."/>
            <person name="Cichocki N."/>
            <person name="Clum A."/>
            <person name="Dockter R.B."/>
            <person name="Fauchery L."/>
            <person name="Guy J."/>
            <person name="Iotti M."/>
            <person name="Le Tacon F."/>
            <person name="Lindquist E.A."/>
            <person name="Lipzen A."/>
            <person name="Malagnac F."/>
            <person name="Mello A."/>
            <person name="Molinier V."/>
            <person name="Miyauchi S."/>
            <person name="Poulain J."/>
            <person name="Riccioni C."/>
            <person name="Rubini A."/>
            <person name="Sitrit Y."/>
            <person name="Splivallo R."/>
            <person name="Traeger S."/>
            <person name="Wang M."/>
            <person name="Zifcakova L."/>
            <person name="Wipf D."/>
            <person name="Zambonelli A."/>
            <person name="Paolocci F."/>
            <person name="Nowrousian M."/>
            <person name="Ottonello S."/>
            <person name="Baldrian P."/>
            <person name="Spatafora J.W."/>
            <person name="Henrissat B."/>
            <person name="Nagy L.G."/>
            <person name="Aury J.M."/>
            <person name="Wincker P."/>
            <person name="Grigoriev I.V."/>
            <person name="Bonfante P."/>
            <person name="Martin F.M."/>
        </authorList>
    </citation>
    <scope>NUCLEOTIDE SEQUENCE [LARGE SCALE GENOMIC DNA]</scope>
    <source>
        <strain evidence="8 9">ATCC MYA-4762</strain>
    </source>
</reference>
<proteinExistence type="inferred from homology"/>
<dbReference type="InterPro" id="IPR000801">
    <property type="entry name" value="Esterase-like"/>
</dbReference>
<dbReference type="PANTHER" id="PTHR10061:SF0">
    <property type="entry name" value="S-FORMYLGLUTATHIONE HYDROLASE"/>
    <property type="match status" value="1"/>
</dbReference>
<dbReference type="OrthoDB" id="420518at2759"/>
<dbReference type="InterPro" id="IPR014186">
    <property type="entry name" value="S-formylglutathione_hydrol"/>
</dbReference>
<dbReference type="EC" id="3.1.2.12" evidence="2 7"/>
<dbReference type="PANTHER" id="PTHR10061">
    <property type="entry name" value="S-FORMYLGLUTATHIONE HYDROLASE"/>
    <property type="match status" value="1"/>
</dbReference>
<gene>
    <name evidence="8" type="ORF">L211DRAFT_779447</name>
</gene>
<evidence type="ECO:0000313" key="8">
    <source>
        <dbReference type="EMBL" id="RPB27724.1"/>
    </source>
</evidence>
<evidence type="ECO:0000256" key="1">
    <source>
        <dbReference type="ARBA" id="ARBA00005622"/>
    </source>
</evidence>
<evidence type="ECO:0000313" key="9">
    <source>
        <dbReference type="Proteomes" id="UP000267821"/>
    </source>
</evidence>
<dbReference type="NCBIfam" id="TIGR02821">
    <property type="entry name" value="fghA_ester_D"/>
    <property type="match status" value="1"/>
</dbReference>
<evidence type="ECO:0000256" key="5">
    <source>
        <dbReference type="ARBA" id="ARBA00022801"/>
    </source>
</evidence>